<keyword evidence="7 8" id="KW-0408">Iron</keyword>
<dbReference type="InterPro" id="IPR012292">
    <property type="entry name" value="Globin/Proto"/>
</dbReference>
<sequence length="131" mass="14581">MENGSEPNLSLYDRLGGQNGIQSVVEIFYGKIKDDSRVSHYFRNIDYSKLIEHQTVFLSFATGGPDYYTGRSLKQSHEHLKITPAHFDDVLGHLSDSLIESGVTGSDIVQVLALLLPLKARMTLDIKKSSV</sequence>
<dbReference type="Pfam" id="PF01152">
    <property type="entry name" value="Bac_globin"/>
    <property type="match status" value="1"/>
</dbReference>
<keyword evidence="5 8" id="KW-0561">Oxygen transport</keyword>
<comment type="caution">
    <text evidence="9">The sequence shown here is derived from an EMBL/GenBank/DDBJ whole genome shotgun (WGS) entry which is preliminary data.</text>
</comment>
<keyword evidence="4 8" id="KW-0349">Heme</keyword>
<gene>
    <name evidence="9" type="ORF">ACFPPD_17760</name>
</gene>
<name>A0ABW0M0L7_9BACL</name>
<evidence type="ECO:0000256" key="8">
    <source>
        <dbReference type="PIRNR" id="PIRNR002030"/>
    </source>
</evidence>
<dbReference type="Proteomes" id="UP001596105">
    <property type="component" value="Unassembled WGS sequence"/>
</dbReference>
<dbReference type="RefSeq" id="WP_209749029.1">
    <property type="nucleotide sequence ID" value="NZ_JBHSMH010000067.1"/>
</dbReference>
<evidence type="ECO:0000313" key="9">
    <source>
        <dbReference type="EMBL" id="MFC5470541.1"/>
    </source>
</evidence>
<dbReference type="InterPro" id="IPR001486">
    <property type="entry name" value="Hemoglobin_trunc"/>
</dbReference>
<keyword evidence="3 8" id="KW-0813">Transport</keyword>
<evidence type="ECO:0000256" key="2">
    <source>
        <dbReference type="ARBA" id="ARBA00009660"/>
    </source>
</evidence>
<reference evidence="10" key="1">
    <citation type="journal article" date="2019" name="Int. J. Syst. Evol. Microbiol.">
        <title>The Global Catalogue of Microorganisms (GCM) 10K type strain sequencing project: providing services to taxonomists for standard genome sequencing and annotation.</title>
        <authorList>
            <consortium name="The Broad Institute Genomics Platform"/>
            <consortium name="The Broad Institute Genome Sequencing Center for Infectious Disease"/>
            <person name="Wu L."/>
            <person name="Ma J."/>
        </authorList>
    </citation>
    <scope>NUCLEOTIDE SEQUENCE [LARGE SCALE GENOMIC DNA]</scope>
    <source>
        <strain evidence="10">CCUG 57113</strain>
    </source>
</reference>
<dbReference type="PROSITE" id="PS01213">
    <property type="entry name" value="GLOBIN_FAM_2"/>
    <property type="match status" value="1"/>
</dbReference>
<dbReference type="CDD" id="cd00454">
    <property type="entry name" value="TrHb1_N"/>
    <property type="match status" value="1"/>
</dbReference>
<dbReference type="PIRSF" id="PIRSF002030">
    <property type="entry name" value="Globin_Protozoa/Cyanobacteria"/>
    <property type="match status" value="1"/>
</dbReference>
<dbReference type="InterPro" id="IPR019795">
    <property type="entry name" value="Globin_bac-like_CS"/>
</dbReference>
<dbReference type="EMBL" id="JBHSMH010000067">
    <property type="protein sequence ID" value="MFC5470541.1"/>
    <property type="molecule type" value="Genomic_DNA"/>
</dbReference>
<keyword evidence="10" id="KW-1185">Reference proteome</keyword>
<proteinExistence type="inferred from homology"/>
<accession>A0ABW0M0L7</accession>
<dbReference type="InterPro" id="IPR016339">
    <property type="entry name" value="Hemoglobin_trunc_I"/>
</dbReference>
<evidence type="ECO:0000256" key="4">
    <source>
        <dbReference type="ARBA" id="ARBA00022617"/>
    </source>
</evidence>
<dbReference type="InterPro" id="IPR009050">
    <property type="entry name" value="Globin-like_sf"/>
</dbReference>
<evidence type="ECO:0000256" key="7">
    <source>
        <dbReference type="ARBA" id="ARBA00023004"/>
    </source>
</evidence>
<organism evidence="9 10">
    <name type="scientific">Cohnella suwonensis</name>
    <dbReference type="NCBI Taxonomy" id="696072"/>
    <lineage>
        <taxon>Bacteria</taxon>
        <taxon>Bacillati</taxon>
        <taxon>Bacillota</taxon>
        <taxon>Bacilli</taxon>
        <taxon>Bacillales</taxon>
        <taxon>Paenibacillaceae</taxon>
        <taxon>Cohnella</taxon>
    </lineage>
</organism>
<evidence type="ECO:0000256" key="6">
    <source>
        <dbReference type="ARBA" id="ARBA00022723"/>
    </source>
</evidence>
<evidence type="ECO:0000313" key="10">
    <source>
        <dbReference type="Proteomes" id="UP001596105"/>
    </source>
</evidence>
<keyword evidence="6 8" id="KW-0479">Metal-binding</keyword>
<dbReference type="SUPFAM" id="SSF46458">
    <property type="entry name" value="Globin-like"/>
    <property type="match status" value="1"/>
</dbReference>
<comment type="similarity">
    <text evidence="2 8">Belongs to the truncated hemoglobin family. Group I subfamily.</text>
</comment>
<evidence type="ECO:0000256" key="3">
    <source>
        <dbReference type="ARBA" id="ARBA00022448"/>
    </source>
</evidence>
<protein>
    <recommendedName>
        <fullName evidence="8">Group 1 truncated hemoglobin</fullName>
    </recommendedName>
</protein>
<dbReference type="Gene3D" id="1.10.490.10">
    <property type="entry name" value="Globins"/>
    <property type="match status" value="1"/>
</dbReference>
<evidence type="ECO:0000256" key="5">
    <source>
        <dbReference type="ARBA" id="ARBA00022621"/>
    </source>
</evidence>
<comment type="cofactor">
    <cofactor evidence="1 8">
        <name>heme</name>
        <dbReference type="ChEBI" id="CHEBI:30413"/>
    </cofactor>
</comment>
<evidence type="ECO:0000256" key="1">
    <source>
        <dbReference type="ARBA" id="ARBA00001971"/>
    </source>
</evidence>